<evidence type="ECO:0000259" key="1">
    <source>
        <dbReference type="Pfam" id="PF11717"/>
    </source>
</evidence>
<dbReference type="Pfam" id="PF11717">
    <property type="entry name" value="Tudor-knot"/>
    <property type="match status" value="1"/>
</dbReference>
<feature type="domain" description="Tudor-knot" evidence="1">
    <location>
        <begin position="36"/>
        <end position="78"/>
    </location>
</feature>
<dbReference type="InterPro" id="IPR016197">
    <property type="entry name" value="Chromo-like_dom_sf"/>
</dbReference>
<dbReference type="AlphaFoldDB" id="A0A9Q0YEC0"/>
<organism evidence="2 3">
    <name type="scientific">Holothuria leucospilota</name>
    <name type="common">Black long sea cucumber</name>
    <name type="synonym">Mertensiothuria leucospilota</name>
    <dbReference type="NCBI Taxonomy" id="206669"/>
    <lineage>
        <taxon>Eukaryota</taxon>
        <taxon>Metazoa</taxon>
        <taxon>Echinodermata</taxon>
        <taxon>Eleutherozoa</taxon>
        <taxon>Echinozoa</taxon>
        <taxon>Holothuroidea</taxon>
        <taxon>Aspidochirotacea</taxon>
        <taxon>Aspidochirotida</taxon>
        <taxon>Holothuriidae</taxon>
        <taxon>Holothuria</taxon>
    </lineage>
</organism>
<dbReference type="EMBL" id="JAIZAY010000182">
    <property type="protein sequence ID" value="KAJ8018809.1"/>
    <property type="molecule type" value="Genomic_DNA"/>
</dbReference>
<accession>A0A9Q0YEC0</accession>
<keyword evidence="3" id="KW-1185">Reference proteome</keyword>
<name>A0A9Q0YEC0_HOLLE</name>
<gene>
    <name evidence="2" type="ORF">HOLleu_42999</name>
</gene>
<comment type="caution">
    <text evidence="2">The sequence shown here is derived from an EMBL/GenBank/DDBJ whole genome shotgun (WGS) entry which is preliminary data.</text>
</comment>
<dbReference type="SUPFAM" id="SSF54160">
    <property type="entry name" value="Chromo domain-like"/>
    <property type="match status" value="1"/>
</dbReference>
<sequence length="194" mass="22604">MKLRTKRDRIDYCRLHNGPSVRTNFLGPKPKEISTWSTKKLYELEILATRNEGPEREVKVHYTGWSKKFDEWRLESEILETPPAAVGGPTAEFFQFLFLATVKEKLNGFRKLDSEVSFAIPVPKQVFEEFVKGSNLKAEKSKGRTIYRFEDSDSAKSFSEEWWYRIINDAGDFVFIELDTFQIKQETMLGGIYP</sequence>
<evidence type="ECO:0000313" key="2">
    <source>
        <dbReference type="EMBL" id="KAJ8018809.1"/>
    </source>
</evidence>
<dbReference type="Gene3D" id="2.30.30.140">
    <property type="match status" value="1"/>
</dbReference>
<reference evidence="2" key="1">
    <citation type="submission" date="2021-10" db="EMBL/GenBank/DDBJ databases">
        <title>Tropical sea cucumber genome reveals ecological adaptation and Cuvierian tubules defense mechanism.</title>
        <authorList>
            <person name="Chen T."/>
        </authorList>
    </citation>
    <scope>NUCLEOTIDE SEQUENCE</scope>
    <source>
        <strain evidence="2">Nanhai2018</strain>
        <tissue evidence="2">Muscle</tissue>
    </source>
</reference>
<proteinExistence type="predicted"/>
<protein>
    <recommendedName>
        <fullName evidence="1">Tudor-knot domain-containing protein</fullName>
    </recommendedName>
</protein>
<evidence type="ECO:0000313" key="3">
    <source>
        <dbReference type="Proteomes" id="UP001152320"/>
    </source>
</evidence>
<dbReference type="InterPro" id="IPR025995">
    <property type="entry name" value="Tudor-knot"/>
</dbReference>
<dbReference type="Proteomes" id="UP001152320">
    <property type="component" value="Unassembled WGS sequence"/>
</dbReference>
<dbReference type="OrthoDB" id="10040943at2759"/>